<dbReference type="Proteomes" id="UP000039865">
    <property type="component" value="Unassembled WGS sequence"/>
</dbReference>
<evidence type="ECO:0000256" key="1">
    <source>
        <dbReference type="SAM" id="Coils"/>
    </source>
</evidence>
<evidence type="ECO:0000313" key="4">
    <source>
        <dbReference type="Proteomes" id="UP000039865"/>
    </source>
</evidence>
<protein>
    <submittedName>
        <fullName evidence="3">Uncharacterized protein</fullName>
    </submittedName>
</protein>
<gene>
    <name evidence="3" type="primary">Contig10757.g543</name>
    <name evidence="3" type="ORF">STYLEM_16475</name>
</gene>
<name>A0A078B2B8_STYLE</name>
<accession>A0A078B2B8</accession>
<dbReference type="AlphaFoldDB" id="A0A078B2B8"/>
<proteinExistence type="predicted"/>
<organism evidence="3 4">
    <name type="scientific">Stylonychia lemnae</name>
    <name type="common">Ciliate</name>
    <dbReference type="NCBI Taxonomy" id="5949"/>
    <lineage>
        <taxon>Eukaryota</taxon>
        <taxon>Sar</taxon>
        <taxon>Alveolata</taxon>
        <taxon>Ciliophora</taxon>
        <taxon>Intramacronucleata</taxon>
        <taxon>Spirotrichea</taxon>
        <taxon>Stichotrichia</taxon>
        <taxon>Sporadotrichida</taxon>
        <taxon>Oxytrichidae</taxon>
        <taxon>Stylonychinae</taxon>
        <taxon>Stylonychia</taxon>
    </lineage>
</organism>
<keyword evidence="1" id="KW-0175">Coiled coil</keyword>
<feature type="region of interest" description="Disordered" evidence="2">
    <location>
        <begin position="477"/>
        <end position="496"/>
    </location>
</feature>
<sequence length="576" mass="67116">MTSLYDSLRRKLNMEESRVVDSSYILVSDRNSKQGLDEKYLSPSVNDIDGSAYSQHQSIKEFSVNLNYQQPSKVSSRANFFKVFKIDENSRDFKTNLSKPASNVSIRVPYSSSNKYLHYQFRQAITEKEQLFIRNRMTQIQKDSCECGTQTVGLSCQVSKRVLEIVVDDRDKCILHKNEEIRFIDADSNDLLCIYCALQLKQTNPFSNIISTNEKLQDVSYDLEVNRRGLDDEAGTLKRLKEESEKLKDIQIQSINQNFDKYIRIINNLRAKAIEEIKQVFSENDFVIDNYSKLLRDHDSELKEMMSQIQDLQILGDQSQKFTQILKILTNQDIMQKSKRFSNEISNIKLVRGVFTRNSNKINELLAEIENSFNIIKTPLSLDELQQSSHNQSNLTMTNIYDSTVKLNEHMNMSSNINIFKTNPLYINNKIYSTTDAVSTVTTQRRRQQSKNKDYLTRLEVLSEDLKSYNQYSDSNLLSENENQTPTINSNNDQDNQQVLTKEDEQLHEYLARQEKEYDLTMKNLDKKFDSQDQFNTSLNLNKETSNKFETYRDQSCGTQNISYNRKMTNHSAMLQ</sequence>
<dbReference type="EMBL" id="CCKQ01015554">
    <property type="protein sequence ID" value="CDW87372.1"/>
    <property type="molecule type" value="Genomic_DNA"/>
</dbReference>
<dbReference type="InParanoid" id="A0A078B2B8"/>
<evidence type="ECO:0000256" key="2">
    <source>
        <dbReference type="SAM" id="MobiDB-lite"/>
    </source>
</evidence>
<reference evidence="3 4" key="1">
    <citation type="submission" date="2014-06" db="EMBL/GenBank/DDBJ databases">
        <authorList>
            <person name="Swart Estienne"/>
        </authorList>
    </citation>
    <scope>NUCLEOTIDE SEQUENCE [LARGE SCALE GENOMIC DNA]</scope>
    <source>
        <strain evidence="3 4">130c</strain>
    </source>
</reference>
<keyword evidence="4" id="KW-1185">Reference proteome</keyword>
<evidence type="ECO:0000313" key="3">
    <source>
        <dbReference type="EMBL" id="CDW87372.1"/>
    </source>
</evidence>
<feature type="coiled-coil region" evidence="1">
    <location>
        <begin position="230"/>
        <end position="315"/>
    </location>
</feature>